<dbReference type="AlphaFoldDB" id="A0A093V1L6"/>
<dbReference type="EMBL" id="JPOX01000204">
    <property type="protein sequence ID" value="KFX40666.1"/>
    <property type="molecule type" value="Genomic_DNA"/>
</dbReference>
<comment type="caution">
    <text evidence="2">The sequence shown here is derived from an EMBL/GenBank/DDBJ whole genome shotgun (WGS) entry which is preliminary data.</text>
</comment>
<feature type="region of interest" description="Disordered" evidence="1">
    <location>
        <begin position="1"/>
        <end position="63"/>
    </location>
</feature>
<name>A0A093V1L6_TALMA</name>
<organism evidence="2">
    <name type="scientific">Talaromyces marneffei PM1</name>
    <dbReference type="NCBI Taxonomy" id="1077442"/>
    <lineage>
        <taxon>Eukaryota</taxon>
        <taxon>Fungi</taxon>
        <taxon>Dikarya</taxon>
        <taxon>Ascomycota</taxon>
        <taxon>Pezizomycotina</taxon>
        <taxon>Eurotiomycetes</taxon>
        <taxon>Eurotiomycetidae</taxon>
        <taxon>Eurotiales</taxon>
        <taxon>Trichocomaceae</taxon>
        <taxon>Talaromyces</taxon>
        <taxon>Talaromyces sect. Talaromyces</taxon>
    </lineage>
</organism>
<protein>
    <submittedName>
        <fullName evidence="2">Stress response protein NST1</fullName>
    </submittedName>
</protein>
<evidence type="ECO:0000313" key="2">
    <source>
        <dbReference type="EMBL" id="KFX40666.1"/>
    </source>
</evidence>
<proteinExistence type="predicted"/>
<reference evidence="2" key="2">
    <citation type="journal article" date="2014" name="PLoS Genet.">
        <title>Signature gene expression reveals novel clues to the molecular mechanisms of dimorphic transition in Penicillium marneffei.</title>
        <authorList>
            <person name="Yang E."/>
            <person name="Wang G."/>
            <person name="Cai J."/>
            <person name="Woo P.C."/>
            <person name="Lau S.K."/>
            <person name="Yuen K.-Y."/>
            <person name="Chow W.-N."/>
            <person name="Lin X."/>
        </authorList>
    </citation>
    <scope>NUCLEOTIDE SEQUENCE</scope>
    <source>
        <strain evidence="2">PM1</strain>
    </source>
</reference>
<gene>
    <name evidence="2" type="ORF">GQ26_2090010</name>
</gene>
<evidence type="ECO:0000256" key="1">
    <source>
        <dbReference type="SAM" id="MobiDB-lite"/>
    </source>
</evidence>
<sequence length="93" mass="10722">MTDSGGFVKVPNDDEEERMRKAAEESQRKREEARKKREMEEAMKKAGEDSQRHHSSQIASARTPWGYGPTWNAIYLMPLTVATFHRSEPAHFS</sequence>
<feature type="compositionally biased region" description="Basic and acidic residues" evidence="1">
    <location>
        <begin position="17"/>
        <end position="52"/>
    </location>
</feature>
<reference key="1">
    <citation type="journal article" date="2014" name="PLoS Genet.">
        <title>Signature Gene Expression Reveals Novel Clues to the Molecular Mechanisms of Dimorphic Transition in Penicillium marneffei.</title>
        <authorList>
            <person name="Yang E."/>
            <person name="Wang G."/>
            <person name="Cai J."/>
            <person name="Woo P.C."/>
            <person name="Lau S.K."/>
            <person name="Yuen K.-Y."/>
            <person name="Chow W.-N."/>
            <person name="Lin X."/>
        </authorList>
    </citation>
    <scope>NUCLEOTIDE SEQUENCE [LARGE SCALE GENOMIC DNA]</scope>
    <source>
        <strain>PM1</strain>
    </source>
</reference>
<dbReference type="HOGENOM" id="CLU_2401155_0_0_1"/>
<accession>A0A093V1L6</accession>